<feature type="transmembrane region" description="Helical" evidence="9">
    <location>
        <begin position="65"/>
        <end position="83"/>
    </location>
</feature>
<reference evidence="12 13" key="1">
    <citation type="journal article" date="2015" name="Genome Announc.">
        <title>Expanding the biotechnology potential of lactobacilli through comparative genomics of 213 strains and associated genera.</title>
        <authorList>
            <person name="Sun Z."/>
            <person name="Harris H.M."/>
            <person name="McCann A."/>
            <person name="Guo C."/>
            <person name="Argimon S."/>
            <person name="Zhang W."/>
            <person name="Yang X."/>
            <person name="Jeffery I.B."/>
            <person name="Cooney J.C."/>
            <person name="Kagawa T.F."/>
            <person name="Liu W."/>
            <person name="Song Y."/>
            <person name="Salvetti E."/>
            <person name="Wrobel A."/>
            <person name="Rasinkangas P."/>
            <person name="Parkhill J."/>
            <person name="Rea M.C."/>
            <person name="O'Sullivan O."/>
            <person name="Ritari J."/>
            <person name="Douillard F.P."/>
            <person name="Paul Ross R."/>
            <person name="Yang R."/>
            <person name="Briner A.E."/>
            <person name="Felis G.E."/>
            <person name="de Vos W.M."/>
            <person name="Barrangou R."/>
            <person name="Klaenhammer T.R."/>
            <person name="Caufield P.W."/>
            <person name="Cui Y."/>
            <person name="Zhang H."/>
            <person name="O'Toole P.W."/>
        </authorList>
    </citation>
    <scope>NUCLEOTIDE SEQUENCE [LARGE SCALE GENOMIC DNA]</scope>
    <source>
        <strain evidence="12 13">NBRC 103219</strain>
    </source>
</reference>
<comment type="catalytic activity">
    <reaction evidence="9 10">
        <text>Release of signal peptides from bacterial membrane prolipoproteins. Hydrolyzes -Xaa-Yaa-Zaa-|-(S,diacylglyceryl)Cys-, in which Xaa is hydrophobic (preferably Leu), and Yaa (Ala or Ser) and Zaa (Gly or Ala) have small, neutral side chains.</text>
        <dbReference type="EC" id="3.4.23.36"/>
    </reaction>
</comment>
<dbReference type="AlphaFoldDB" id="A0A0R2LM89"/>
<feature type="transmembrane region" description="Helical" evidence="9">
    <location>
        <begin position="6"/>
        <end position="24"/>
    </location>
</feature>
<protein>
    <recommendedName>
        <fullName evidence="9">Lipoprotein signal peptidase</fullName>
        <ecNumber evidence="9">3.4.23.36</ecNumber>
    </recommendedName>
    <alternativeName>
        <fullName evidence="9">Prolipoprotein signal peptidase</fullName>
    </alternativeName>
    <alternativeName>
        <fullName evidence="9">Signal peptidase II</fullName>
        <shortName evidence="9">SPase II</shortName>
    </alternativeName>
</protein>
<comment type="function">
    <text evidence="9 10">This protein specifically catalyzes the removal of signal peptides from prolipoproteins.</text>
</comment>
<keyword evidence="7 9" id="KW-1133">Transmembrane helix</keyword>
<dbReference type="Pfam" id="PF01252">
    <property type="entry name" value="Peptidase_A8"/>
    <property type="match status" value="1"/>
</dbReference>
<evidence type="ECO:0000256" key="11">
    <source>
        <dbReference type="RuleBase" id="RU004181"/>
    </source>
</evidence>
<evidence type="ECO:0000256" key="3">
    <source>
        <dbReference type="ARBA" id="ARBA00022670"/>
    </source>
</evidence>
<evidence type="ECO:0000313" key="13">
    <source>
        <dbReference type="Proteomes" id="UP000051886"/>
    </source>
</evidence>
<comment type="subcellular location">
    <subcellularLocation>
        <location evidence="9">Cell membrane</location>
        <topology evidence="9">Multi-pass membrane protein</topology>
    </subcellularLocation>
</comment>
<keyword evidence="6 9" id="KW-0378">Hydrolase</keyword>
<dbReference type="PATRIC" id="fig|449659.4.peg.216"/>
<keyword evidence="5 9" id="KW-0064">Aspartyl protease</keyword>
<keyword evidence="8 9" id="KW-0472">Membrane</keyword>
<feature type="transmembrane region" description="Helical" evidence="9">
    <location>
        <begin position="128"/>
        <end position="148"/>
    </location>
</feature>
<evidence type="ECO:0000256" key="10">
    <source>
        <dbReference type="RuleBase" id="RU000594"/>
    </source>
</evidence>
<feature type="active site" evidence="9">
    <location>
        <position position="117"/>
    </location>
</feature>
<comment type="caution">
    <text evidence="12">The sequence shown here is derived from an EMBL/GenBank/DDBJ whole genome shotgun (WGS) entry which is preliminary data.</text>
</comment>
<feature type="active site" evidence="9">
    <location>
        <position position="133"/>
    </location>
</feature>
<comment type="pathway">
    <text evidence="9">Protein modification; lipoprotein biosynthesis (signal peptide cleavage).</text>
</comment>
<evidence type="ECO:0000256" key="4">
    <source>
        <dbReference type="ARBA" id="ARBA00022692"/>
    </source>
</evidence>
<dbReference type="PROSITE" id="PS00855">
    <property type="entry name" value="SPASE_II"/>
    <property type="match status" value="1"/>
</dbReference>
<keyword evidence="4 9" id="KW-0812">Transmembrane</keyword>
<dbReference type="PANTHER" id="PTHR33695:SF1">
    <property type="entry name" value="LIPOPROTEIN SIGNAL PEPTIDASE"/>
    <property type="match status" value="1"/>
</dbReference>
<dbReference type="UniPathway" id="UPA00665"/>
<dbReference type="GO" id="GO:0004190">
    <property type="term" value="F:aspartic-type endopeptidase activity"/>
    <property type="evidence" value="ECO:0007669"/>
    <property type="project" value="UniProtKB-UniRule"/>
</dbReference>
<organism evidence="12 13">
    <name type="scientific">Ligilactobacillus pobuzihii</name>
    <dbReference type="NCBI Taxonomy" id="449659"/>
    <lineage>
        <taxon>Bacteria</taxon>
        <taxon>Bacillati</taxon>
        <taxon>Bacillota</taxon>
        <taxon>Bacilli</taxon>
        <taxon>Lactobacillales</taxon>
        <taxon>Lactobacillaceae</taxon>
        <taxon>Ligilactobacillus</taxon>
    </lineage>
</organism>
<name>A0A0R2LM89_9LACO</name>
<dbReference type="EC" id="3.4.23.36" evidence="9"/>
<feature type="transmembrane region" description="Helical" evidence="9">
    <location>
        <begin position="89"/>
        <end position="107"/>
    </location>
</feature>
<evidence type="ECO:0000256" key="5">
    <source>
        <dbReference type="ARBA" id="ARBA00022750"/>
    </source>
</evidence>
<comment type="similarity">
    <text evidence="1 9 11">Belongs to the peptidase A8 family.</text>
</comment>
<evidence type="ECO:0000256" key="8">
    <source>
        <dbReference type="ARBA" id="ARBA00023136"/>
    </source>
</evidence>
<evidence type="ECO:0000256" key="9">
    <source>
        <dbReference type="HAMAP-Rule" id="MF_00161"/>
    </source>
</evidence>
<evidence type="ECO:0000256" key="1">
    <source>
        <dbReference type="ARBA" id="ARBA00006139"/>
    </source>
</evidence>
<dbReference type="Proteomes" id="UP000051886">
    <property type="component" value="Unassembled WGS sequence"/>
</dbReference>
<keyword evidence="3 9" id="KW-0645">Protease</keyword>
<dbReference type="PANTHER" id="PTHR33695">
    <property type="entry name" value="LIPOPROTEIN SIGNAL PEPTIDASE"/>
    <property type="match status" value="1"/>
</dbReference>
<dbReference type="InterPro" id="IPR001872">
    <property type="entry name" value="Peptidase_A8"/>
</dbReference>
<keyword evidence="13" id="KW-1185">Reference proteome</keyword>
<dbReference type="HAMAP" id="MF_00161">
    <property type="entry name" value="LspA"/>
    <property type="match status" value="1"/>
</dbReference>
<proteinExistence type="inferred from homology"/>
<evidence type="ECO:0000256" key="2">
    <source>
        <dbReference type="ARBA" id="ARBA00022475"/>
    </source>
</evidence>
<keyword evidence="12" id="KW-0449">Lipoprotein</keyword>
<dbReference type="PRINTS" id="PR00781">
    <property type="entry name" value="LIPOSIGPTASE"/>
</dbReference>
<evidence type="ECO:0000256" key="7">
    <source>
        <dbReference type="ARBA" id="ARBA00022989"/>
    </source>
</evidence>
<dbReference type="STRING" id="449659.IV66_GL000218"/>
<keyword evidence="2 9" id="KW-1003">Cell membrane</keyword>
<gene>
    <name evidence="9" type="primary">lspA</name>
    <name evidence="12" type="ORF">IV66_GL000218</name>
</gene>
<dbReference type="GO" id="GO:0006508">
    <property type="term" value="P:proteolysis"/>
    <property type="evidence" value="ECO:0007669"/>
    <property type="project" value="UniProtKB-KW"/>
</dbReference>
<sequence>MEGADFMPIYVLLVFAVVLLDQSLKFYVLGNIPLGHSEVLVDNWLSLAHIRNYGAAWSILQGQQWLFTIISIIAIAVVIYYFIKLWKNWGYALGLTLILGGTIGNFIDRLRLGYVIDMFELDFINFPIFNVADCALTVGVIIILLVMLKDDSI</sequence>
<dbReference type="NCBIfam" id="TIGR00077">
    <property type="entry name" value="lspA"/>
    <property type="match status" value="1"/>
</dbReference>
<dbReference type="EMBL" id="JQCN01000001">
    <property type="protein sequence ID" value="KRO02792.1"/>
    <property type="molecule type" value="Genomic_DNA"/>
</dbReference>
<dbReference type="GO" id="GO:0005886">
    <property type="term" value="C:plasma membrane"/>
    <property type="evidence" value="ECO:0007669"/>
    <property type="project" value="UniProtKB-SubCell"/>
</dbReference>
<accession>A0A0R2LM89</accession>
<evidence type="ECO:0000313" key="12">
    <source>
        <dbReference type="EMBL" id="KRO02792.1"/>
    </source>
</evidence>
<evidence type="ECO:0000256" key="6">
    <source>
        <dbReference type="ARBA" id="ARBA00022801"/>
    </source>
</evidence>